<evidence type="ECO:0000313" key="1">
    <source>
        <dbReference type="EMBL" id="KAF2107436.1"/>
    </source>
</evidence>
<protein>
    <recommendedName>
        <fullName evidence="3">F-box domain-containing protein</fullName>
    </recommendedName>
</protein>
<keyword evidence="2" id="KW-1185">Reference proteome</keyword>
<organism evidence="1 2">
    <name type="scientific">Lophiotrema nucula</name>
    <dbReference type="NCBI Taxonomy" id="690887"/>
    <lineage>
        <taxon>Eukaryota</taxon>
        <taxon>Fungi</taxon>
        <taxon>Dikarya</taxon>
        <taxon>Ascomycota</taxon>
        <taxon>Pezizomycotina</taxon>
        <taxon>Dothideomycetes</taxon>
        <taxon>Pleosporomycetidae</taxon>
        <taxon>Pleosporales</taxon>
        <taxon>Lophiotremataceae</taxon>
        <taxon>Lophiotrema</taxon>
    </lineage>
</organism>
<evidence type="ECO:0008006" key="3">
    <source>
        <dbReference type="Google" id="ProtNLM"/>
    </source>
</evidence>
<proteinExistence type="predicted"/>
<dbReference type="AlphaFoldDB" id="A0A6A5YK02"/>
<dbReference type="EMBL" id="ML977354">
    <property type="protein sequence ID" value="KAF2107436.1"/>
    <property type="molecule type" value="Genomic_DNA"/>
</dbReference>
<sequence length="487" mass="54951">MIVSTTPFSTTMASFPGFNNLPTELLLQIVRHLEVSCLPSERIQNLVNFARSAKACVAPAQELLFRTCDLTKRPPQATQLLRTLLYRPELGTLVRSIKIVEPASDLDRKEYYTALVPTVVDLLSTLGLESQIAEQWIRKIKNLDADAWTALLLLLTPDAQHVELRANKSITSFLRKLNDPQTALVTQSIEHLILADIEKPESTIDQTQFFFGASKSNAQLPRRHASSELSRRHAQNSRFTSLQTLEVHSNELATRSINQLTNFVLPQLFQSSGVTKFALNGWVAPHVMSSALSKFTNLQSFAYDIEMPQPGSVSQQQYRSLADLVPALSPLRDSLETLELHVHAKEDYPDFWPQDLENFTSLKHFGIFGGFSLRPPISQINDLHIEDFLPPTLEHLVIDPTVQASGTFRGSWAFEPLQYGMKALFVEKDEMAPELKSISLGPRLLGGPNYVRLALMASSVGIDLHMREPSVEESNWDQRKRIRSRWW</sequence>
<name>A0A6A5YK02_9PLEO</name>
<dbReference type="OrthoDB" id="3705926at2759"/>
<dbReference type="Proteomes" id="UP000799770">
    <property type="component" value="Unassembled WGS sequence"/>
</dbReference>
<accession>A0A6A5YK02</accession>
<evidence type="ECO:0000313" key="2">
    <source>
        <dbReference type="Proteomes" id="UP000799770"/>
    </source>
</evidence>
<reference evidence="1" key="1">
    <citation type="journal article" date="2020" name="Stud. Mycol.">
        <title>101 Dothideomycetes genomes: a test case for predicting lifestyles and emergence of pathogens.</title>
        <authorList>
            <person name="Haridas S."/>
            <person name="Albert R."/>
            <person name="Binder M."/>
            <person name="Bloem J."/>
            <person name="Labutti K."/>
            <person name="Salamov A."/>
            <person name="Andreopoulos B."/>
            <person name="Baker S."/>
            <person name="Barry K."/>
            <person name="Bills G."/>
            <person name="Bluhm B."/>
            <person name="Cannon C."/>
            <person name="Castanera R."/>
            <person name="Culley D."/>
            <person name="Daum C."/>
            <person name="Ezra D."/>
            <person name="Gonzalez J."/>
            <person name="Henrissat B."/>
            <person name="Kuo A."/>
            <person name="Liang C."/>
            <person name="Lipzen A."/>
            <person name="Lutzoni F."/>
            <person name="Magnuson J."/>
            <person name="Mondo S."/>
            <person name="Nolan M."/>
            <person name="Ohm R."/>
            <person name="Pangilinan J."/>
            <person name="Park H.-J."/>
            <person name="Ramirez L."/>
            <person name="Alfaro M."/>
            <person name="Sun H."/>
            <person name="Tritt A."/>
            <person name="Yoshinaga Y."/>
            <person name="Zwiers L.-H."/>
            <person name="Turgeon B."/>
            <person name="Goodwin S."/>
            <person name="Spatafora J."/>
            <person name="Crous P."/>
            <person name="Grigoriev I."/>
        </authorList>
    </citation>
    <scope>NUCLEOTIDE SEQUENCE</scope>
    <source>
        <strain evidence="1">CBS 627.86</strain>
    </source>
</reference>
<gene>
    <name evidence="1" type="ORF">BDV96DRAFT_300850</name>
</gene>